<sequence length="171" mass="18710">MSYLGGKIEQERESIARFHLIEFDSSLGFSSFVPPSLGSRRHRLDKTRPSDVSLRHVSRSHQRGLVTDALSRRYAASRQSMEETEMSAPGTAAQHRASVLWMSAETNPDDVAIPPPSPDLYESLVKSAAFFNAQEASIGESVQTERAVGRGVGGTHREWIVSSALKGANGR</sequence>
<proteinExistence type="predicted"/>
<name>A0A9N7UCY6_PLEPL</name>
<dbReference type="EMBL" id="CADEAL010001037">
    <property type="protein sequence ID" value="CAB1428302.1"/>
    <property type="molecule type" value="Genomic_DNA"/>
</dbReference>
<comment type="caution">
    <text evidence="1">The sequence shown here is derived from an EMBL/GenBank/DDBJ whole genome shotgun (WGS) entry which is preliminary data.</text>
</comment>
<reference evidence="1" key="1">
    <citation type="submission" date="2020-03" db="EMBL/GenBank/DDBJ databases">
        <authorList>
            <person name="Weist P."/>
        </authorList>
    </citation>
    <scope>NUCLEOTIDE SEQUENCE</scope>
</reference>
<accession>A0A9N7UCY6</accession>
<evidence type="ECO:0000313" key="2">
    <source>
        <dbReference type="Proteomes" id="UP001153269"/>
    </source>
</evidence>
<dbReference type="AlphaFoldDB" id="A0A9N7UCY6"/>
<dbReference type="Proteomes" id="UP001153269">
    <property type="component" value="Unassembled WGS sequence"/>
</dbReference>
<gene>
    <name evidence="1" type="ORF">PLEPLA_LOCUS16268</name>
</gene>
<feature type="non-terminal residue" evidence="1">
    <location>
        <position position="171"/>
    </location>
</feature>
<organism evidence="1 2">
    <name type="scientific">Pleuronectes platessa</name>
    <name type="common">European plaice</name>
    <dbReference type="NCBI Taxonomy" id="8262"/>
    <lineage>
        <taxon>Eukaryota</taxon>
        <taxon>Metazoa</taxon>
        <taxon>Chordata</taxon>
        <taxon>Craniata</taxon>
        <taxon>Vertebrata</taxon>
        <taxon>Euteleostomi</taxon>
        <taxon>Actinopterygii</taxon>
        <taxon>Neopterygii</taxon>
        <taxon>Teleostei</taxon>
        <taxon>Neoteleostei</taxon>
        <taxon>Acanthomorphata</taxon>
        <taxon>Carangaria</taxon>
        <taxon>Pleuronectiformes</taxon>
        <taxon>Pleuronectoidei</taxon>
        <taxon>Pleuronectidae</taxon>
        <taxon>Pleuronectes</taxon>
    </lineage>
</organism>
<keyword evidence="2" id="KW-1185">Reference proteome</keyword>
<evidence type="ECO:0000313" key="1">
    <source>
        <dbReference type="EMBL" id="CAB1428302.1"/>
    </source>
</evidence>
<protein>
    <submittedName>
        <fullName evidence="1">Uncharacterized protein</fullName>
    </submittedName>
</protein>